<accession>A0A9N9BIF8</accession>
<dbReference type="OrthoDB" id="2333384at2759"/>
<dbReference type="AlphaFoldDB" id="A0A9N9BIF8"/>
<gene>
    <name evidence="1" type="ORF">DEBURN_LOCUS7774</name>
</gene>
<sequence>MSQVLRLPEELYKKYSITESFVSGILDLHFPLDDPVYAKQIVGTLISNEWERRSKLITQNIVWRSPSNTYQKINELQLLFQLELPNYLPSSVFEISYDLKAIIKRKSSILNFRGSTKSIIIRCPITRYSLLPTIPTLTQFSNYDDPSAVSRGIGFFVLIEHNEFSQLIPISIDFGLIFYKLDLEIKEVMLGVKQCIIIEGEETGIMKNAYIFKRFIKCDEIKNRLDHNNEYKSNVRFEIPPQNDTKLLDWRGARLSVNHSHLKISHKIKFKVKFGFFGGKDIKWKKDVKIENMMKWI</sequence>
<evidence type="ECO:0000313" key="2">
    <source>
        <dbReference type="Proteomes" id="UP000789706"/>
    </source>
</evidence>
<dbReference type="EMBL" id="CAJVPK010001006">
    <property type="protein sequence ID" value="CAG8564855.1"/>
    <property type="molecule type" value="Genomic_DNA"/>
</dbReference>
<protein>
    <submittedName>
        <fullName evidence="1">2974_t:CDS:1</fullName>
    </submittedName>
</protein>
<keyword evidence="2" id="KW-1185">Reference proteome</keyword>
<evidence type="ECO:0000313" key="1">
    <source>
        <dbReference type="EMBL" id="CAG8564855.1"/>
    </source>
</evidence>
<dbReference type="Proteomes" id="UP000789706">
    <property type="component" value="Unassembled WGS sequence"/>
</dbReference>
<reference evidence="1" key="1">
    <citation type="submission" date="2021-06" db="EMBL/GenBank/DDBJ databases">
        <authorList>
            <person name="Kallberg Y."/>
            <person name="Tangrot J."/>
            <person name="Rosling A."/>
        </authorList>
    </citation>
    <scope>NUCLEOTIDE SEQUENCE</scope>
    <source>
        <strain evidence="1">AZ414A</strain>
    </source>
</reference>
<comment type="caution">
    <text evidence="1">The sequence shown here is derived from an EMBL/GenBank/DDBJ whole genome shotgun (WGS) entry which is preliminary data.</text>
</comment>
<proteinExistence type="predicted"/>
<organism evidence="1 2">
    <name type="scientific">Diversispora eburnea</name>
    <dbReference type="NCBI Taxonomy" id="1213867"/>
    <lineage>
        <taxon>Eukaryota</taxon>
        <taxon>Fungi</taxon>
        <taxon>Fungi incertae sedis</taxon>
        <taxon>Mucoromycota</taxon>
        <taxon>Glomeromycotina</taxon>
        <taxon>Glomeromycetes</taxon>
        <taxon>Diversisporales</taxon>
        <taxon>Diversisporaceae</taxon>
        <taxon>Diversispora</taxon>
    </lineage>
</organism>
<name>A0A9N9BIF8_9GLOM</name>